<organism evidence="4">
    <name type="scientific">Talaromyces marneffei PM1</name>
    <dbReference type="NCBI Taxonomy" id="1077442"/>
    <lineage>
        <taxon>Eukaryota</taxon>
        <taxon>Fungi</taxon>
        <taxon>Dikarya</taxon>
        <taxon>Ascomycota</taxon>
        <taxon>Pezizomycotina</taxon>
        <taxon>Eurotiomycetes</taxon>
        <taxon>Eurotiomycetidae</taxon>
        <taxon>Eurotiales</taxon>
        <taxon>Trichocomaceae</taxon>
        <taxon>Talaromyces</taxon>
        <taxon>Talaromyces sect. Talaromyces</taxon>
    </lineage>
</organism>
<sequence>MSTRRPTHAGSWYEDDTTTLKAELDGWLDAVPGEIEPFGALPIPGARIIIGPHAGYAYSGPCAAWAYKALDLSKAKRIFLLGPSHHYPLATIALPEVTSYATPVSDEPLPLDIEVIDKICNASSTFEIMSRRIDEREHSMELHLPYIHRKLQLTFPGRPAAEYPPLVPIMVGSTKAETERAVGALLATYLADSSNAFIISSDFCHWGQRFGYTYYVPDAPQQKPPLPLSFDNLPQPPTTVSEAEDAIQKVSGRSLRSNKEIQTEIYDSISAVDIATMKAITTGSTTQFLKILRSTGNTVCGRHPIGVIMAALEAYASASGEEVGKFHFIRYERSSDPDVVSESSCMDEPPEDLDYDKPSSLPRYRRRKGNIRGPAPRGLEISQTPDQQPECLLLNKLPPELRLVIWEMVLGGLRLHIIQRSKRRLGCVICPQEDTCDICRGVLQQPVKSTETCCSNVNLISLLVSCKQIYRESIHLLYSSNTFEFSNTWSLAYLRPTIPPNQWTAIRKVDLKWAFPGHWLPSKDSVKSVELVWGTD</sequence>
<dbReference type="CDD" id="cd07361">
    <property type="entry name" value="MEMO_like"/>
    <property type="match status" value="1"/>
</dbReference>
<dbReference type="HAMAP" id="MF_00055">
    <property type="entry name" value="MEMO1"/>
    <property type="match status" value="1"/>
</dbReference>
<dbReference type="Pfam" id="PF24864">
    <property type="entry name" value="DUF7730"/>
    <property type="match status" value="1"/>
</dbReference>
<accession>A0A093VH63</accession>
<reference key="1">
    <citation type="journal article" date="2014" name="PLoS Genet.">
        <title>Signature Gene Expression Reveals Novel Clues to the Molecular Mechanisms of Dimorphic Transition in Penicillium marneffei.</title>
        <authorList>
            <person name="Yang E."/>
            <person name="Wang G."/>
            <person name="Cai J."/>
            <person name="Woo P.C."/>
            <person name="Lau S.K."/>
            <person name="Yuen K.-Y."/>
            <person name="Chow W.-N."/>
            <person name="Lin X."/>
        </authorList>
    </citation>
    <scope>NUCLEOTIDE SEQUENCE [LARGE SCALE GENOMIC DNA]</scope>
    <source>
        <strain>PM1</strain>
    </source>
</reference>
<dbReference type="InterPro" id="IPR002737">
    <property type="entry name" value="MEMO1_fam"/>
</dbReference>
<evidence type="ECO:0000259" key="3">
    <source>
        <dbReference type="Pfam" id="PF24864"/>
    </source>
</evidence>
<dbReference type="HOGENOM" id="CLU_038085_0_1_1"/>
<evidence type="ECO:0000313" key="4">
    <source>
        <dbReference type="EMBL" id="KFX46026.1"/>
    </source>
</evidence>
<dbReference type="eggNOG" id="KOG3086">
    <property type="taxonomic scope" value="Eukaryota"/>
</dbReference>
<reference evidence="4" key="2">
    <citation type="journal article" date="2014" name="PLoS Genet.">
        <title>Signature gene expression reveals novel clues to the molecular mechanisms of dimorphic transition in Penicillium marneffei.</title>
        <authorList>
            <person name="Yang E."/>
            <person name="Wang G."/>
            <person name="Cai J."/>
            <person name="Woo P.C."/>
            <person name="Lau S.K."/>
            <person name="Yuen K.-Y."/>
            <person name="Chow W.-N."/>
            <person name="Lin X."/>
        </authorList>
    </citation>
    <scope>NUCLEOTIDE SEQUENCE</scope>
    <source>
        <strain evidence="4">PM1</strain>
    </source>
</reference>
<name>A0A093VH63_TALMA</name>
<comment type="caution">
    <text evidence="4">The sequence shown here is derived from an EMBL/GenBank/DDBJ whole genome shotgun (WGS) entry which is preliminary data.</text>
</comment>
<feature type="region of interest" description="Disordered" evidence="2">
    <location>
        <begin position="338"/>
        <end position="383"/>
    </location>
</feature>
<proteinExistence type="inferred from homology"/>
<protein>
    <submittedName>
        <fullName evidence="4">MEMO1 family protein C4H3.04c</fullName>
    </submittedName>
</protein>
<feature type="domain" description="DUF7730" evidence="3">
    <location>
        <begin position="387"/>
        <end position="528"/>
    </location>
</feature>
<dbReference type="PANTHER" id="PTHR11060">
    <property type="entry name" value="PROTEIN MEMO1"/>
    <property type="match status" value="1"/>
</dbReference>
<dbReference type="PANTHER" id="PTHR11060:SF0">
    <property type="entry name" value="PROTEIN MEMO1"/>
    <property type="match status" value="1"/>
</dbReference>
<evidence type="ECO:0000256" key="1">
    <source>
        <dbReference type="ARBA" id="ARBA00006315"/>
    </source>
</evidence>
<comment type="similarity">
    <text evidence="1">Belongs to the MEMO1 family.</text>
</comment>
<dbReference type="InterPro" id="IPR056632">
    <property type="entry name" value="DUF7730"/>
</dbReference>
<evidence type="ECO:0000256" key="2">
    <source>
        <dbReference type="SAM" id="MobiDB-lite"/>
    </source>
</evidence>
<dbReference type="AlphaFoldDB" id="A0A093VH63"/>
<dbReference type="Pfam" id="PF01875">
    <property type="entry name" value="Memo"/>
    <property type="match status" value="1"/>
</dbReference>
<dbReference type="Gene3D" id="3.40.830.10">
    <property type="entry name" value="LigB-like"/>
    <property type="match status" value="1"/>
</dbReference>
<dbReference type="NCBIfam" id="TIGR04336">
    <property type="entry name" value="AmmeMemoSam_B"/>
    <property type="match status" value="1"/>
</dbReference>
<dbReference type="EMBL" id="JPOX01000020">
    <property type="protein sequence ID" value="KFX46026.1"/>
    <property type="molecule type" value="Genomic_DNA"/>
</dbReference>
<gene>
    <name evidence="4" type="ORF">GQ26_0200280</name>
</gene>